<dbReference type="AlphaFoldDB" id="A0A8H3PK18"/>
<name>A0A8H3PK18_9LECA</name>
<evidence type="ECO:0000313" key="1">
    <source>
        <dbReference type="EMBL" id="CAF9942245.1"/>
    </source>
</evidence>
<dbReference type="Proteomes" id="UP000664534">
    <property type="component" value="Unassembled WGS sequence"/>
</dbReference>
<keyword evidence="2" id="KW-1185">Reference proteome</keyword>
<protein>
    <submittedName>
        <fullName evidence="1">Uncharacterized protein</fullName>
    </submittedName>
</protein>
<reference evidence="1" key="1">
    <citation type="submission" date="2021-03" db="EMBL/GenBank/DDBJ databases">
        <authorList>
            <person name="Tagirdzhanova G."/>
        </authorList>
    </citation>
    <scope>NUCLEOTIDE SEQUENCE</scope>
</reference>
<organism evidence="1 2">
    <name type="scientific">Imshaugia aleurites</name>
    <dbReference type="NCBI Taxonomy" id="172621"/>
    <lineage>
        <taxon>Eukaryota</taxon>
        <taxon>Fungi</taxon>
        <taxon>Dikarya</taxon>
        <taxon>Ascomycota</taxon>
        <taxon>Pezizomycotina</taxon>
        <taxon>Lecanoromycetes</taxon>
        <taxon>OSLEUM clade</taxon>
        <taxon>Lecanoromycetidae</taxon>
        <taxon>Lecanorales</taxon>
        <taxon>Lecanorineae</taxon>
        <taxon>Parmeliaceae</taxon>
        <taxon>Imshaugia</taxon>
    </lineage>
</organism>
<evidence type="ECO:0000313" key="2">
    <source>
        <dbReference type="Proteomes" id="UP000664534"/>
    </source>
</evidence>
<gene>
    <name evidence="1" type="ORF">IMSHALPRED_003435</name>
</gene>
<accession>A0A8H3PK18</accession>
<proteinExistence type="predicted"/>
<dbReference type="EMBL" id="CAJPDT010000174">
    <property type="protein sequence ID" value="CAF9942245.1"/>
    <property type="molecule type" value="Genomic_DNA"/>
</dbReference>
<dbReference type="OrthoDB" id="4151048at2759"/>
<sequence length="226" mass="25714">MQMRWRDTLHSLKSDKTVFRSGYVQMLERQHAQLIAGLQELYRRMQNGDGWPGLRIEAVNHNQPLTHKILEALGVLHPNEWEDTESVDDTWQDLEKEGQEENEWMYSTSPSTQATFSPNLPCQTAFPRSAIMSNRQSKFQTSLAPITQTLSMPPPFITKFASVKPEPYSHAAFPNLMPTPLNSSPLNEQSIMGLDRTPDSTMDWSFGMDDLFGNLSGQEQPVKGWS</sequence>
<comment type="caution">
    <text evidence="1">The sequence shown here is derived from an EMBL/GenBank/DDBJ whole genome shotgun (WGS) entry which is preliminary data.</text>
</comment>